<organism evidence="1 2">
    <name type="scientific">Smallanthus sonchifolius</name>
    <dbReference type="NCBI Taxonomy" id="185202"/>
    <lineage>
        <taxon>Eukaryota</taxon>
        <taxon>Viridiplantae</taxon>
        <taxon>Streptophyta</taxon>
        <taxon>Embryophyta</taxon>
        <taxon>Tracheophyta</taxon>
        <taxon>Spermatophyta</taxon>
        <taxon>Magnoliopsida</taxon>
        <taxon>eudicotyledons</taxon>
        <taxon>Gunneridae</taxon>
        <taxon>Pentapetalae</taxon>
        <taxon>asterids</taxon>
        <taxon>campanulids</taxon>
        <taxon>Asterales</taxon>
        <taxon>Asteraceae</taxon>
        <taxon>Asteroideae</taxon>
        <taxon>Heliantheae alliance</taxon>
        <taxon>Millerieae</taxon>
        <taxon>Smallanthus</taxon>
    </lineage>
</organism>
<sequence length="170" mass="19167">MTSISFFGKIFIGNENHTTVSVLGFFMLSNFNVHDSTVIKEFIIPILSERKFIIEFTPSNGSSRAFVNAIEAFTTPSEMFRHNVVLPKISPAEKNGDMDNISSSYAFSPVYRINVGGQNIDVDRDTLRRNWTPDDEFIFQSEIARNITFGGTVNYKDPYAARYDAPDDAT</sequence>
<protein>
    <submittedName>
        <fullName evidence="1">Uncharacterized protein</fullName>
    </submittedName>
</protein>
<dbReference type="Proteomes" id="UP001056120">
    <property type="component" value="Linkage Group LG01"/>
</dbReference>
<evidence type="ECO:0000313" key="1">
    <source>
        <dbReference type="EMBL" id="KAI3829941.1"/>
    </source>
</evidence>
<dbReference type="EMBL" id="CM042018">
    <property type="protein sequence ID" value="KAI3829941.1"/>
    <property type="molecule type" value="Genomic_DNA"/>
</dbReference>
<accession>A0ACB9KCC5</accession>
<name>A0ACB9KCC5_9ASTR</name>
<reference evidence="2" key="1">
    <citation type="journal article" date="2022" name="Mol. Ecol. Resour.">
        <title>The genomes of chicory, endive, great burdock and yacon provide insights into Asteraceae palaeo-polyploidization history and plant inulin production.</title>
        <authorList>
            <person name="Fan W."/>
            <person name="Wang S."/>
            <person name="Wang H."/>
            <person name="Wang A."/>
            <person name="Jiang F."/>
            <person name="Liu H."/>
            <person name="Zhao H."/>
            <person name="Xu D."/>
            <person name="Zhang Y."/>
        </authorList>
    </citation>
    <scope>NUCLEOTIDE SEQUENCE [LARGE SCALE GENOMIC DNA]</scope>
    <source>
        <strain evidence="2">cv. Yunnan</strain>
    </source>
</reference>
<keyword evidence="2" id="KW-1185">Reference proteome</keyword>
<gene>
    <name evidence="1" type="ORF">L1987_04073</name>
</gene>
<proteinExistence type="predicted"/>
<evidence type="ECO:0000313" key="2">
    <source>
        <dbReference type="Proteomes" id="UP001056120"/>
    </source>
</evidence>
<comment type="caution">
    <text evidence="1">The sequence shown here is derived from an EMBL/GenBank/DDBJ whole genome shotgun (WGS) entry which is preliminary data.</text>
</comment>
<reference evidence="1 2" key="2">
    <citation type="journal article" date="2022" name="Mol. Ecol. Resour.">
        <title>The genomes of chicory, endive, great burdock and yacon provide insights into Asteraceae paleo-polyploidization history and plant inulin production.</title>
        <authorList>
            <person name="Fan W."/>
            <person name="Wang S."/>
            <person name="Wang H."/>
            <person name="Wang A."/>
            <person name="Jiang F."/>
            <person name="Liu H."/>
            <person name="Zhao H."/>
            <person name="Xu D."/>
            <person name="Zhang Y."/>
        </authorList>
    </citation>
    <scope>NUCLEOTIDE SEQUENCE [LARGE SCALE GENOMIC DNA]</scope>
    <source>
        <strain evidence="2">cv. Yunnan</strain>
        <tissue evidence="1">Leaves</tissue>
    </source>
</reference>